<feature type="domain" description="AMP-binding enzyme C-terminal" evidence="12">
    <location>
        <begin position="547"/>
        <end position="624"/>
    </location>
</feature>
<dbReference type="EC" id="6.2.1.1" evidence="4"/>
<dbReference type="InterPro" id="IPR045851">
    <property type="entry name" value="AMP-bd_C_sf"/>
</dbReference>
<evidence type="ECO:0000256" key="1">
    <source>
        <dbReference type="ARBA" id="ARBA00001884"/>
    </source>
</evidence>
<feature type="domain" description="AMP-dependent synthetase/ligase" evidence="11">
    <location>
        <begin position="103"/>
        <end position="481"/>
    </location>
</feature>
<evidence type="ECO:0000259" key="13">
    <source>
        <dbReference type="Pfam" id="PF16177"/>
    </source>
</evidence>
<accession>A0A6F9D6E1</accession>
<reference evidence="14" key="1">
    <citation type="submission" date="2020-04" db="EMBL/GenBank/DDBJ databases">
        <authorList>
            <person name="Neveu A P."/>
        </authorList>
    </citation>
    <scope>NUCLEOTIDE SEQUENCE</scope>
    <source>
        <tissue evidence="14">Whole embryo</tissue>
    </source>
</reference>
<dbReference type="Gene3D" id="3.30.300.30">
    <property type="match status" value="1"/>
</dbReference>
<comment type="similarity">
    <text evidence="2">Belongs to the ATP-dependent AMP-binding enzyme family.</text>
</comment>
<dbReference type="GO" id="GO:0003987">
    <property type="term" value="F:acetate-CoA ligase activity"/>
    <property type="evidence" value="ECO:0007669"/>
    <property type="project" value="UniProtKB-EC"/>
</dbReference>
<gene>
    <name evidence="14" type="primary">Acss3</name>
</gene>
<sequence length="666" mass="73826">MKLCSVRVLKRSIKFCKRQELHRYVSRHSFHLNSRLSYEVHYPLSIKDPDSYWGEAAEKLVWFKKWDKVLDTSNLPFTKWFTGGELNHCYNCLDRHVESGKADQLAIIHDSPVTQSITKLTYKQLLEQVSYLAGSLSELGVTKGDRVMVYMPMIPEAIVSMMAAVRLGAIHVVVFGGFAAKELSVRIDNCKPKVILSTNCGVEPSRTVNYKPILDEAISLASHKPLKSIIYQRPFMTAANLNKDQDMDWNDAMSQQRPHDCVPVESNHPMYLLYTSGTTGLPKGVVRPTGGHAVRLHWSMKSIYDVDPGEVYWAAADLGWAVGHSYGAHAPLLYGTTTVLYEGKPVGTPDPSAFFRIVSEHNVSCLFVAPTAMRSIKRDDPNAEYAKKYDLSGLKNLFIAGEHCDSATYEWCKNAFGAPVFDHWWQSETGSAITCSCIGLGNRPNPPEGSSGLPVPGWDLRVVDDNGLEVPRGTLGNIVAKLPLPPGAFQTLWNDEDRFKNAYFAKYKGYYDTMDAGVMDEEGYISVMSRTDDVINVAGHRLSCGHIEEVINQHECVLESAVVAKNDSLKGSVPFGFVVTKPECEGKSSLLSEIIKHVRSEIGPVAAFKDAVFVPRLPKTRSGKTPRGSLQAISNGKPYKISPTIEDASVFPELEKIVGQYNPAKS</sequence>
<dbReference type="GO" id="GO:0005759">
    <property type="term" value="C:mitochondrial matrix"/>
    <property type="evidence" value="ECO:0007669"/>
    <property type="project" value="UniProtKB-ARBA"/>
</dbReference>
<dbReference type="GO" id="GO:0050218">
    <property type="term" value="F:propionate-CoA ligase activity"/>
    <property type="evidence" value="ECO:0007669"/>
    <property type="project" value="UniProtKB-EC"/>
</dbReference>
<dbReference type="Gene3D" id="3.40.50.12780">
    <property type="entry name" value="N-terminal domain of ligase-like"/>
    <property type="match status" value="1"/>
</dbReference>
<evidence type="ECO:0000259" key="11">
    <source>
        <dbReference type="Pfam" id="PF00501"/>
    </source>
</evidence>
<evidence type="ECO:0000256" key="2">
    <source>
        <dbReference type="ARBA" id="ARBA00006432"/>
    </source>
</evidence>
<dbReference type="EC" id="6.2.1.17" evidence="3"/>
<dbReference type="InterPro" id="IPR025110">
    <property type="entry name" value="AMP-bd_C"/>
</dbReference>
<dbReference type="GO" id="GO:0006629">
    <property type="term" value="P:lipid metabolic process"/>
    <property type="evidence" value="ECO:0007669"/>
    <property type="project" value="UniProtKB-KW"/>
</dbReference>
<dbReference type="AlphaFoldDB" id="A0A6F9D6E1"/>
<dbReference type="Pfam" id="PF16177">
    <property type="entry name" value="ACAS_N"/>
    <property type="match status" value="1"/>
</dbReference>
<evidence type="ECO:0000256" key="6">
    <source>
        <dbReference type="ARBA" id="ARBA00029726"/>
    </source>
</evidence>
<dbReference type="SUPFAM" id="SSF56801">
    <property type="entry name" value="Acetyl-CoA synthetase-like"/>
    <property type="match status" value="1"/>
</dbReference>
<dbReference type="PANTHER" id="PTHR43347">
    <property type="entry name" value="ACYL-COA SYNTHETASE"/>
    <property type="match status" value="1"/>
</dbReference>
<comment type="catalytic activity">
    <reaction evidence="10">
        <text>propanoate + ATP + CoA = propanoyl-CoA + AMP + diphosphate</text>
        <dbReference type="Rhea" id="RHEA:20373"/>
        <dbReference type="ChEBI" id="CHEBI:17272"/>
        <dbReference type="ChEBI" id="CHEBI:30616"/>
        <dbReference type="ChEBI" id="CHEBI:33019"/>
        <dbReference type="ChEBI" id="CHEBI:57287"/>
        <dbReference type="ChEBI" id="CHEBI:57392"/>
        <dbReference type="ChEBI" id="CHEBI:456215"/>
        <dbReference type="EC" id="6.2.1.17"/>
    </reaction>
    <physiologicalReaction direction="left-to-right" evidence="10">
        <dbReference type="Rhea" id="RHEA:20374"/>
    </physiologicalReaction>
</comment>
<evidence type="ECO:0000256" key="4">
    <source>
        <dbReference type="ARBA" id="ARBA00013275"/>
    </source>
</evidence>
<dbReference type="Pfam" id="PF00501">
    <property type="entry name" value="AMP-binding"/>
    <property type="match status" value="1"/>
</dbReference>
<evidence type="ECO:0000256" key="9">
    <source>
        <dbReference type="ARBA" id="ARBA00047935"/>
    </source>
</evidence>
<evidence type="ECO:0000256" key="8">
    <source>
        <dbReference type="ARBA" id="ARBA00042755"/>
    </source>
</evidence>
<dbReference type="InterPro" id="IPR032387">
    <property type="entry name" value="ACAS_N"/>
</dbReference>
<evidence type="ECO:0000256" key="3">
    <source>
        <dbReference type="ARBA" id="ARBA00012985"/>
    </source>
</evidence>
<dbReference type="PROSITE" id="PS00455">
    <property type="entry name" value="AMP_BINDING"/>
    <property type="match status" value="1"/>
</dbReference>
<dbReference type="Pfam" id="PF13193">
    <property type="entry name" value="AMP-binding_C"/>
    <property type="match status" value="1"/>
</dbReference>
<evidence type="ECO:0000256" key="5">
    <source>
        <dbReference type="ARBA" id="ARBA00023098"/>
    </source>
</evidence>
<keyword evidence="5" id="KW-0443">Lipid metabolism</keyword>
<evidence type="ECO:0000256" key="10">
    <source>
        <dbReference type="ARBA" id="ARBA00049004"/>
    </source>
</evidence>
<dbReference type="InterPro" id="IPR020845">
    <property type="entry name" value="AMP-binding_CS"/>
</dbReference>
<protein>
    <recommendedName>
        <fullName evidence="7">Acyl-CoA synthetase short-chain family member 3, mitochondrial</fullName>
        <ecNumber evidence="4">6.2.1.1</ecNumber>
        <ecNumber evidence="3">6.2.1.17</ecNumber>
    </recommendedName>
    <alternativeName>
        <fullName evidence="8">Acetate--CoA ligase 3</fullName>
    </alternativeName>
    <alternativeName>
        <fullName evidence="6">Propionate--CoA ligase</fullName>
    </alternativeName>
</protein>
<dbReference type="EMBL" id="LR782686">
    <property type="protein sequence ID" value="CAB3219814.1"/>
    <property type="molecule type" value="mRNA"/>
</dbReference>
<organism evidence="14">
    <name type="scientific">Phallusia mammillata</name>
    <dbReference type="NCBI Taxonomy" id="59560"/>
    <lineage>
        <taxon>Eukaryota</taxon>
        <taxon>Metazoa</taxon>
        <taxon>Chordata</taxon>
        <taxon>Tunicata</taxon>
        <taxon>Ascidiacea</taxon>
        <taxon>Phlebobranchia</taxon>
        <taxon>Ascidiidae</taxon>
        <taxon>Phallusia</taxon>
    </lineage>
</organism>
<evidence type="ECO:0000256" key="7">
    <source>
        <dbReference type="ARBA" id="ARBA00040004"/>
    </source>
</evidence>
<dbReference type="PANTHER" id="PTHR43347:SF3">
    <property type="entry name" value="ACYL-COA SYNTHETASE SHORT-CHAIN FAMILY MEMBER 3, MITOCHONDRIAL"/>
    <property type="match status" value="1"/>
</dbReference>
<dbReference type="InterPro" id="IPR000873">
    <property type="entry name" value="AMP-dep_synth/lig_dom"/>
</dbReference>
<dbReference type="FunFam" id="3.40.50.12780:FF:000011">
    <property type="entry name" value="Acetyl-coenzyme A synthetase 2-like, mitochondrial"/>
    <property type="match status" value="1"/>
</dbReference>
<comment type="catalytic activity">
    <reaction evidence="9">
        <text>butanoate + ATP + CoA = butanoyl-CoA + AMP + diphosphate</text>
        <dbReference type="Rhea" id="RHEA:46172"/>
        <dbReference type="ChEBI" id="CHEBI:17968"/>
        <dbReference type="ChEBI" id="CHEBI:30616"/>
        <dbReference type="ChEBI" id="CHEBI:33019"/>
        <dbReference type="ChEBI" id="CHEBI:57287"/>
        <dbReference type="ChEBI" id="CHEBI:57371"/>
        <dbReference type="ChEBI" id="CHEBI:456215"/>
    </reaction>
    <physiologicalReaction direction="left-to-right" evidence="9">
        <dbReference type="Rhea" id="RHEA:46173"/>
    </physiologicalReaction>
</comment>
<feature type="domain" description="Acetyl-coenzyme A synthetase N-terminal" evidence="13">
    <location>
        <begin position="38"/>
        <end position="92"/>
    </location>
</feature>
<name>A0A6F9D6E1_9ASCI</name>
<dbReference type="InterPro" id="IPR042099">
    <property type="entry name" value="ANL_N_sf"/>
</dbReference>
<proteinExistence type="evidence at transcript level"/>
<comment type="catalytic activity">
    <reaction evidence="1">
        <text>acetate + ATP + CoA = acetyl-CoA + AMP + diphosphate</text>
        <dbReference type="Rhea" id="RHEA:23176"/>
        <dbReference type="ChEBI" id="CHEBI:30089"/>
        <dbReference type="ChEBI" id="CHEBI:30616"/>
        <dbReference type="ChEBI" id="CHEBI:33019"/>
        <dbReference type="ChEBI" id="CHEBI:57287"/>
        <dbReference type="ChEBI" id="CHEBI:57288"/>
        <dbReference type="ChEBI" id="CHEBI:456215"/>
        <dbReference type="EC" id="6.2.1.1"/>
    </reaction>
    <physiologicalReaction direction="left-to-right" evidence="1">
        <dbReference type="Rhea" id="RHEA:23177"/>
    </physiologicalReaction>
</comment>
<evidence type="ECO:0000313" key="14">
    <source>
        <dbReference type="EMBL" id="CAB3219814.1"/>
    </source>
</evidence>
<evidence type="ECO:0000259" key="12">
    <source>
        <dbReference type="Pfam" id="PF13193"/>
    </source>
</evidence>